<dbReference type="WBParaSite" id="HCON_00188130-00001">
    <property type="protein sequence ID" value="HCON_00188130-00001"/>
    <property type="gene ID" value="HCON_00188130"/>
</dbReference>
<evidence type="ECO:0000313" key="3">
    <source>
        <dbReference type="WBParaSite" id="HCON_00188130-00001"/>
    </source>
</evidence>
<evidence type="ECO:0000256" key="1">
    <source>
        <dbReference type="SAM" id="MobiDB-lite"/>
    </source>
</evidence>
<evidence type="ECO:0000313" key="2">
    <source>
        <dbReference type="Proteomes" id="UP000025227"/>
    </source>
</evidence>
<proteinExistence type="predicted"/>
<dbReference type="Proteomes" id="UP000025227">
    <property type="component" value="Unplaced"/>
</dbReference>
<dbReference type="AlphaFoldDB" id="A0A7I4Z4I6"/>
<accession>A0A7I4Z4I6</accession>
<keyword evidence="2" id="KW-1185">Reference proteome</keyword>
<reference evidence="3" key="1">
    <citation type="submission" date="2020-12" db="UniProtKB">
        <authorList>
            <consortium name="WormBaseParasite"/>
        </authorList>
    </citation>
    <scope>IDENTIFICATION</scope>
    <source>
        <strain evidence="3">MHco3</strain>
    </source>
</reference>
<dbReference type="OMA" id="ARHWATH"/>
<sequence length="99" mass="11843">MEYGNGRHVWEIDNREGEKFAFRLVKARHWATHNQDIGVVKSVEISESAILKKPGEARRRWKGHCDRLFNEEYTRNKSSYLRQRLAPSNSGKRMRWQEK</sequence>
<name>A0A7I4Z4I6_HAECO</name>
<protein>
    <submittedName>
        <fullName evidence="3">Phage protein</fullName>
    </submittedName>
</protein>
<feature type="compositionally biased region" description="Polar residues" evidence="1">
    <location>
        <begin position="80"/>
        <end position="91"/>
    </location>
</feature>
<feature type="region of interest" description="Disordered" evidence="1">
    <location>
        <begin position="80"/>
        <end position="99"/>
    </location>
</feature>
<organism evidence="2 3">
    <name type="scientific">Haemonchus contortus</name>
    <name type="common">Barber pole worm</name>
    <dbReference type="NCBI Taxonomy" id="6289"/>
    <lineage>
        <taxon>Eukaryota</taxon>
        <taxon>Metazoa</taxon>
        <taxon>Ecdysozoa</taxon>
        <taxon>Nematoda</taxon>
        <taxon>Chromadorea</taxon>
        <taxon>Rhabditida</taxon>
        <taxon>Rhabditina</taxon>
        <taxon>Rhabditomorpha</taxon>
        <taxon>Strongyloidea</taxon>
        <taxon>Trichostrongylidae</taxon>
        <taxon>Haemonchus</taxon>
    </lineage>
</organism>